<comment type="caution">
    <text evidence="3">The sequence shown here is derived from an EMBL/GenBank/DDBJ whole genome shotgun (WGS) entry which is preliminary data.</text>
</comment>
<keyword evidence="1" id="KW-0472">Membrane</keyword>
<dbReference type="InterPro" id="IPR000620">
    <property type="entry name" value="EamA_dom"/>
</dbReference>
<feature type="transmembrane region" description="Helical" evidence="1">
    <location>
        <begin position="48"/>
        <end position="68"/>
    </location>
</feature>
<organism evidence="3">
    <name type="scientific">marine sediment metagenome</name>
    <dbReference type="NCBI Taxonomy" id="412755"/>
    <lineage>
        <taxon>unclassified sequences</taxon>
        <taxon>metagenomes</taxon>
        <taxon>ecological metagenomes</taxon>
    </lineage>
</organism>
<dbReference type="SUPFAM" id="SSF103481">
    <property type="entry name" value="Multidrug resistance efflux transporter EmrE"/>
    <property type="match status" value="1"/>
</dbReference>
<feature type="non-terminal residue" evidence="3">
    <location>
        <position position="1"/>
    </location>
</feature>
<name>X1G5V9_9ZZZZ</name>
<dbReference type="InterPro" id="IPR037185">
    <property type="entry name" value="EmrE-like"/>
</dbReference>
<evidence type="ECO:0000313" key="3">
    <source>
        <dbReference type="EMBL" id="GAH52602.1"/>
    </source>
</evidence>
<dbReference type="GO" id="GO:0016020">
    <property type="term" value="C:membrane"/>
    <property type="evidence" value="ECO:0007669"/>
    <property type="project" value="InterPro"/>
</dbReference>
<accession>X1G5V9</accession>
<feature type="transmembrane region" description="Helical" evidence="1">
    <location>
        <begin position="114"/>
        <end position="132"/>
    </location>
</feature>
<evidence type="ECO:0000259" key="2">
    <source>
        <dbReference type="Pfam" id="PF00892"/>
    </source>
</evidence>
<sequence length="174" mass="18860">EKPAIQIIEDFAATKTMTGIVIALATAFMWAVYTISVKFAFRDIDSRSGFSVISIYTAGALCVLAFVFGRPQDCVKMDLWAWACVVISAVTAIALGHVLYYVAIRRIGATIPSLVILAQSFTVFAISNVFFGESLNQLQWFFGVVLLAGSALAIWAQQHLRPVSTNNSNAGKST</sequence>
<dbReference type="AlphaFoldDB" id="X1G5V9"/>
<feature type="domain" description="EamA" evidence="2">
    <location>
        <begin position="18"/>
        <end position="154"/>
    </location>
</feature>
<feature type="transmembrane region" description="Helical" evidence="1">
    <location>
        <begin position="138"/>
        <end position="156"/>
    </location>
</feature>
<reference evidence="3" key="1">
    <citation type="journal article" date="2014" name="Front. Microbiol.">
        <title>High frequency of phylogenetically diverse reductive dehalogenase-homologous genes in deep subseafloor sedimentary metagenomes.</title>
        <authorList>
            <person name="Kawai M."/>
            <person name="Futagami T."/>
            <person name="Toyoda A."/>
            <person name="Takaki Y."/>
            <person name="Nishi S."/>
            <person name="Hori S."/>
            <person name="Arai W."/>
            <person name="Tsubouchi T."/>
            <person name="Morono Y."/>
            <person name="Uchiyama I."/>
            <person name="Ito T."/>
            <person name="Fujiyama A."/>
            <person name="Inagaki F."/>
            <person name="Takami H."/>
        </authorList>
    </citation>
    <scope>NUCLEOTIDE SEQUENCE</scope>
    <source>
        <strain evidence="3">Expedition CK06-06</strain>
    </source>
</reference>
<keyword evidence="1" id="KW-1133">Transmembrane helix</keyword>
<protein>
    <recommendedName>
        <fullName evidence="2">EamA domain-containing protein</fullName>
    </recommendedName>
</protein>
<dbReference type="EMBL" id="BARU01024725">
    <property type="protein sequence ID" value="GAH52602.1"/>
    <property type="molecule type" value="Genomic_DNA"/>
</dbReference>
<feature type="transmembrane region" description="Helical" evidence="1">
    <location>
        <begin position="20"/>
        <end position="41"/>
    </location>
</feature>
<dbReference type="Pfam" id="PF00892">
    <property type="entry name" value="EamA"/>
    <property type="match status" value="1"/>
</dbReference>
<proteinExistence type="predicted"/>
<feature type="transmembrane region" description="Helical" evidence="1">
    <location>
        <begin position="80"/>
        <end position="102"/>
    </location>
</feature>
<evidence type="ECO:0000256" key="1">
    <source>
        <dbReference type="SAM" id="Phobius"/>
    </source>
</evidence>
<gene>
    <name evidence="3" type="ORF">S03H2_39938</name>
</gene>
<keyword evidence="1" id="KW-0812">Transmembrane</keyword>